<dbReference type="GO" id="GO:0016840">
    <property type="term" value="F:carbon-nitrogen lyase activity"/>
    <property type="evidence" value="ECO:0007669"/>
    <property type="project" value="UniProtKB-UniRule"/>
</dbReference>
<dbReference type="InterPro" id="IPR058240">
    <property type="entry name" value="rSAM_sf"/>
</dbReference>
<feature type="binding site" evidence="8">
    <location>
        <position position="39"/>
    </location>
    <ligand>
        <name>substrate</name>
    </ligand>
</feature>
<dbReference type="SFLD" id="SFLDS00029">
    <property type="entry name" value="Radical_SAM"/>
    <property type="match status" value="1"/>
</dbReference>
<dbReference type="Gene3D" id="3.20.20.70">
    <property type="entry name" value="Aldolase class I"/>
    <property type="match status" value="1"/>
</dbReference>
<keyword evidence="4 8" id="KW-0460">Magnesium</keyword>
<evidence type="ECO:0000256" key="3">
    <source>
        <dbReference type="ARBA" id="ARBA00022723"/>
    </source>
</evidence>
<comment type="cofactor">
    <cofactor evidence="8">
        <name>Mg(2+)</name>
        <dbReference type="ChEBI" id="CHEBI:18420"/>
    </cofactor>
</comment>
<comment type="cofactor">
    <cofactor evidence="8">
        <name>S-adenosyl-L-methionine</name>
        <dbReference type="ChEBI" id="CHEBI:59789"/>
    </cofactor>
    <text evidence="8">Binds 1 S-adenosyl-L-methionine per subunit.</text>
</comment>
<feature type="binding site" evidence="8">
    <location>
        <position position="102"/>
    </location>
    <ligand>
        <name>S-adenosyl-L-methionine</name>
        <dbReference type="ChEBI" id="CHEBI:59789"/>
    </ligand>
</feature>
<feature type="binding site" evidence="8">
    <location>
        <position position="100"/>
    </location>
    <ligand>
        <name>substrate</name>
    </ligand>
</feature>
<organism evidence="10 11">
    <name type="scientific">Pseudomaricurvus hydrocarbonicus</name>
    <dbReference type="NCBI Taxonomy" id="1470433"/>
    <lineage>
        <taxon>Bacteria</taxon>
        <taxon>Pseudomonadati</taxon>
        <taxon>Pseudomonadota</taxon>
        <taxon>Gammaproteobacteria</taxon>
        <taxon>Cellvibrionales</taxon>
        <taxon>Cellvibrionaceae</taxon>
        <taxon>Pseudomaricurvus</taxon>
    </lineage>
</organism>
<sequence>MAKDINVITLSNNDEKAPEVFYSIQGEGPHTGRPSTFIRTSGCNLYCYWCDTPYTWNWQATPYAHELDRKYVKSEERSRVAKEALVNTVEGFGCKNLVLTGGEPLAQMGPLATFLEALTAVADYQVDIETNATIVPTEAFDGYVTTYVCSPKLVNSQVPEPLRIKDDAMQWFARSPKSYFKFVVETDQDMDEVLSLIDRYRIEAERVYLMPRALDANELRGNEIEVAKKCLQYGFKYGDRLHLRLYGDGRGV</sequence>
<evidence type="ECO:0000256" key="6">
    <source>
        <dbReference type="ARBA" id="ARBA00023014"/>
    </source>
</evidence>
<keyword evidence="6 8" id="KW-0411">Iron-sulfur</keyword>
<dbReference type="GO" id="GO:0051539">
    <property type="term" value="F:4 iron, 4 sulfur cluster binding"/>
    <property type="evidence" value="ECO:0007669"/>
    <property type="project" value="UniProtKB-UniRule"/>
</dbReference>
<feature type="binding site" evidence="8">
    <location>
        <position position="43"/>
    </location>
    <ligand>
        <name>[4Fe-4S] cluster</name>
        <dbReference type="ChEBI" id="CHEBI:49883"/>
        <note>4Fe-4S-S-AdoMet</note>
    </ligand>
</feature>
<dbReference type="PANTHER" id="PTHR42836:SF1">
    <property type="entry name" value="7-CARBOXY-7-DEAZAGUANINE SYNTHASE"/>
    <property type="match status" value="1"/>
</dbReference>
<evidence type="ECO:0000313" key="11">
    <source>
        <dbReference type="Proteomes" id="UP000787472"/>
    </source>
</evidence>
<feature type="binding site" evidence="8">
    <location>
        <begin position="49"/>
        <end position="51"/>
    </location>
    <ligand>
        <name>S-adenosyl-L-methionine</name>
        <dbReference type="ChEBI" id="CHEBI:59789"/>
    </ligand>
</feature>
<name>A0A9E5JSX5_9GAMM</name>
<feature type="binding site" evidence="8">
    <location>
        <position position="50"/>
    </location>
    <ligand>
        <name>[4Fe-4S] cluster</name>
        <dbReference type="ChEBI" id="CHEBI:49883"/>
        <note>4Fe-4S-S-AdoMet</note>
    </ligand>
</feature>
<dbReference type="EC" id="4.3.99.3" evidence="8"/>
<keyword evidence="1 8" id="KW-0004">4Fe-4S</keyword>
<keyword evidence="8" id="KW-0671">Queuosine biosynthesis</keyword>
<dbReference type="Proteomes" id="UP000787472">
    <property type="component" value="Unassembled WGS sequence"/>
</dbReference>
<dbReference type="InterPro" id="IPR007197">
    <property type="entry name" value="rSAM"/>
</dbReference>
<comment type="function">
    <text evidence="8">Catalyzes the complex heterocyclic radical-mediated conversion of 6-carboxy-5,6,7,8-tetrahydropterin (CPH4) to 7-carboxy-7-deazaguanine (CDG), a step common to the biosynthetic pathways of all 7-deazapurine-containing compounds.</text>
</comment>
<evidence type="ECO:0000256" key="1">
    <source>
        <dbReference type="ARBA" id="ARBA00022485"/>
    </source>
</evidence>
<accession>A0A9E5JSX5</accession>
<keyword evidence="3 8" id="KW-0479">Metal-binding</keyword>
<dbReference type="RefSeq" id="WP_167186742.1">
    <property type="nucleotide sequence ID" value="NZ_JAAONZ010000008.1"/>
</dbReference>
<evidence type="ECO:0000313" key="10">
    <source>
        <dbReference type="EMBL" id="NHO66252.1"/>
    </source>
</evidence>
<dbReference type="GO" id="GO:0008616">
    <property type="term" value="P:tRNA queuosine(34) biosynthetic process"/>
    <property type="evidence" value="ECO:0007669"/>
    <property type="project" value="UniProtKB-UniRule"/>
</dbReference>
<keyword evidence="7 8" id="KW-0456">Lyase</keyword>
<feature type="binding site" evidence="8">
    <location>
        <begin position="24"/>
        <end position="26"/>
    </location>
    <ligand>
        <name>substrate</name>
    </ligand>
</feature>
<reference evidence="10" key="1">
    <citation type="submission" date="2020-03" db="EMBL/GenBank/DDBJ databases">
        <authorList>
            <person name="Guo F."/>
        </authorList>
    </citation>
    <scope>NUCLEOTIDE SEQUENCE</scope>
    <source>
        <strain evidence="10">JCM 30134</strain>
    </source>
</reference>
<keyword evidence="2 8" id="KW-0949">S-adenosyl-L-methionine</keyword>
<dbReference type="SUPFAM" id="SSF102114">
    <property type="entry name" value="Radical SAM enzymes"/>
    <property type="match status" value="1"/>
</dbReference>
<comment type="similarity">
    <text evidence="8">Belongs to the radical SAM superfamily. 7-carboxy-7-deazaguanine synthase family.</text>
</comment>
<comment type="pathway">
    <text evidence="8">Purine metabolism; 7-cyano-7-deazaguanine biosynthesis.</text>
</comment>
<dbReference type="AlphaFoldDB" id="A0A9E5JSX5"/>
<dbReference type="InterPro" id="IPR013785">
    <property type="entry name" value="Aldolase_TIM"/>
</dbReference>
<proteinExistence type="inferred from homology"/>
<dbReference type="PANTHER" id="PTHR42836">
    <property type="entry name" value="7-CARBOXY-7-DEAZAGUANINE SYNTHASE"/>
    <property type="match status" value="1"/>
</dbReference>
<comment type="caution">
    <text evidence="10">The sequence shown here is derived from an EMBL/GenBank/DDBJ whole genome shotgun (WGS) entry which is preliminary data.</text>
</comment>
<comment type="catalytic activity">
    <reaction evidence="8">
        <text>6-carboxy-5,6,7,8-tetrahydropterin + H(+) = 7-carboxy-7-carbaguanine + NH4(+)</text>
        <dbReference type="Rhea" id="RHEA:27974"/>
        <dbReference type="ChEBI" id="CHEBI:15378"/>
        <dbReference type="ChEBI" id="CHEBI:28938"/>
        <dbReference type="ChEBI" id="CHEBI:61032"/>
        <dbReference type="ChEBI" id="CHEBI:61036"/>
        <dbReference type="EC" id="4.3.99.3"/>
    </reaction>
</comment>
<dbReference type="Pfam" id="PF04055">
    <property type="entry name" value="Radical_SAM"/>
    <property type="match status" value="1"/>
</dbReference>
<evidence type="ECO:0000256" key="8">
    <source>
        <dbReference type="HAMAP-Rule" id="MF_00917"/>
    </source>
</evidence>
<comment type="cofactor">
    <cofactor evidence="8">
        <name>[4Fe-4S] cluster</name>
        <dbReference type="ChEBI" id="CHEBI:49883"/>
    </cofactor>
    <text evidence="8">Binds 1 [4Fe-4S] cluster. The cluster is coordinated with 3 cysteines and an exchangeable S-adenosyl-L-methionine.</text>
</comment>
<feature type="domain" description="Radical SAM core" evidence="9">
    <location>
        <begin position="30"/>
        <end position="248"/>
    </location>
</feature>
<evidence type="ECO:0000259" key="9">
    <source>
        <dbReference type="PROSITE" id="PS51918"/>
    </source>
</evidence>
<protein>
    <recommendedName>
        <fullName evidence="8">7-carboxy-7-deazaguanine synthase</fullName>
        <shortName evidence="8">CDG synthase</shortName>
        <ecNumber evidence="8">4.3.99.3</ecNumber>
    </recommendedName>
    <alternativeName>
        <fullName evidence="8">Queuosine biosynthesis protein QueE</fullName>
    </alternativeName>
</protein>
<dbReference type="InterPro" id="IPR024924">
    <property type="entry name" value="7-CO-7-deazaguanine_synth-like"/>
</dbReference>
<dbReference type="GO" id="GO:0000287">
    <property type="term" value="F:magnesium ion binding"/>
    <property type="evidence" value="ECO:0007669"/>
    <property type="project" value="UniProtKB-UniRule"/>
</dbReference>
<dbReference type="PROSITE" id="PS51918">
    <property type="entry name" value="RADICAL_SAM"/>
    <property type="match status" value="1"/>
</dbReference>
<dbReference type="GO" id="GO:1904047">
    <property type="term" value="F:S-adenosyl-L-methionine binding"/>
    <property type="evidence" value="ECO:0007669"/>
    <property type="project" value="UniProtKB-UniRule"/>
</dbReference>
<keyword evidence="5 8" id="KW-0408">Iron</keyword>
<feature type="binding site" evidence="8">
    <location>
        <begin position="150"/>
        <end position="152"/>
    </location>
    <ligand>
        <name>S-adenosyl-L-methionine</name>
        <dbReference type="ChEBI" id="CHEBI:59789"/>
    </ligand>
</feature>
<evidence type="ECO:0000256" key="5">
    <source>
        <dbReference type="ARBA" id="ARBA00023004"/>
    </source>
</evidence>
<keyword evidence="11" id="KW-1185">Reference proteome</keyword>
<feature type="binding site" evidence="8">
    <location>
        <position position="47"/>
    </location>
    <ligand>
        <name>[4Fe-4S] cluster</name>
        <dbReference type="ChEBI" id="CHEBI:49883"/>
        <note>4Fe-4S-S-AdoMet</note>
    </ligand>
</feature>
<feature type="binding site" evidence="8">
    <location>
        <position position="52"/>
    </location>
    <ligand>
        <name>Mg(2+)</name>
        <dbReference type="ChEBI" id="CHEBI:18420"/>
    </ligand>
</feature>
<dbReference type="EMBL" id="JAAONZ010000008">
    <property type="protein sequence ID" value="NHO66252.1"/>
    <property type="molecule type" value="Genomic_DNA"/>
</dbReference>
<comment type="caution">
    <text evidence="8">Lacks conserved residue(s) required for the propagation of feature annotation.</text>
</comment>
<gene>
    <name evidence="8" type="primary">queE</name>
    <name evidence="10" type="ORF">G8770_11925</name>
</gene>
<evidence type="ECO:0000256" key="2">
    <source>
        <dbReference type="ARBA" id="ARBA00022691"/>
    </source>
</evidence>
<dbReference type="CDD" id="cd01335">
    <property type="entry name" value="Radical_SAM"/>
    <property type="match status" value="1"/>
</dbReference>
<evidence type="ECO:0000256" key="7">
    <source>
        <dbReference type="ARBA" id="ARBA00023239"/>
    </source>
</evidence>
<comment type="subunit">
    <text evidence="8">Homodimer.</text>
</comment>
<evidence type="ECO:0000256" key="4">
    <source>
        <dbReference type="ARBA" id="ARBA00022842"/>
    </source>
</evidence>
<dbReference type="HAMAP" id="MF_00917">
    <property type="entry name" value="QueE"/>
    <property type="match status" value="1"/>
</dbReference>